<dbReference type="AlphaFoldDB" id="A0A0K3A043"/>
<reference evidence="3 4" key="1">
    <citation type="submission" date="2015-07" db="EMBL/GenBank/DDBJ databases">
        <authorList>
            <person name="Noorani M."/>
        </authorList>
    </citation>
    <scope>NUCLEOTIDE SEQUENCE [LARGE SCALE GENOMIC DNA]</scope>
    <source>
        <strain evidence="3">LMG728</strain>
    </source>
</reference>
<feature type="region of interest" description="Disordered" evidence="1">
    <location>
        <begin position="1"/>
        <end position="27"/>
    </location>
</feature>
<dbReference type="PANTHER" id="PTHR39465:SF1">
    <property type="entry name" value="DNA LIGASE D 3'-PHOSPHOESTERASE DOMAIN-CONTAINING PROTEIN"/>
    <property type="match status" value="1"/>
</dbReference>
<dbReference type="EMBL" id="CXOK01000101">
    <property type="protein sequence ID" value="CTP91436.1"/>
    <property type="molecule type" value="Genomic_DNA"/>
</dbReference>
<evidence type="ECO:0000256" key="1">
    <source>
        <dbReference type="SAM" id="MobiDB-lite"/>
    </source>
</evidence>
<sequence>MTLREYARKRRFGATPEPADDSGAAPSRRPIFVVQLHHASSRHYDFRLEADGVLKSWAVPKGPSLRVGEKRLAVQVEDHPLSYAGFAGDIP</sequence>
<evidence type="ECO:0000313" key="3">
    <source>
        <dbReference type="EMBL" id="CTP91436.1"/>
    </source>
</evidence>
<name>A0A0K3A043_9XANT</name>
<dbReference type="Pfam" id="PF13298">
    <property type="entry name" value="LigD_N"/>
    <property type="match status" value="1"/>
</dbReference>
<proteinExistence type="predicted"/>
<evidence type="ECO:0000313" key="4">
    <source>
        <dbReference type="Proteomes" id="UP000041247"/>
    </source>
</evidence>
<gene>
    <name evidence="3" type="ORF">XTPLMG728_2901</name>
</gene>
<dbReference type="InterPro" id="IPR014144">
    <property type="entry name" value="LigD_PE_domain"/>
</dbReference>
<feature type="domain" description="DNA ligase D 3'-phosphoesterase" evidence="2">
    <location>
        <begin position="35"/>
        <end position="91"/>
    </location>
</feature>
<dbReference type="Proteomes" id="UP000041247">
    <property type="component" value="Unassembled WGS sequence"/>
</dbReference>
<evidence type="ECO:0000259" key="2">
    <source>
        <dbReference type="Pfam" id="PF13298"/>
    </source>
</evidence>
<accession>A0A0K3A043</accession>
<dbReference type="PANTHER" id="PTHR39465">
    <property type="entry name" value="DNA LIGASE D, 3'-PHOSPHOESTERASE DOMAIN"/>
    <property type="match status" value="1"/>
</dbReference>
<protein>
    <recommendedName>
        <fullName evidence="2">DNA ligase D 3'-phosphoesterase domain-containing protein</fullName>
    </recommendedName>
</protein>
<organism evidence="3 4">
    <name type="scientific">Xanthomonas graminis pv. poae</name>
    <dbReference type="NCBI Taxonomy" id="227946"/>
    <lineage>
        <taxon>Bacteria</taxon>
        <taxon>Pseudomonadati</taxon>
        <taxon>Pseudomonadota</taxon>
        <taxon>Gammaproteobacteria</taxon>
        <taxon>Lysobacterales</taxon>
        <taxon>Lysobacteraceae</taxon>
        <taxon>Xanthomonas</taxon>
        <taxon>Xanthomonas translucens group</taxon>
        <taxon>Xanthomonas graminis</taxon>
    </lineage>
</organism>